<dbReference type="PROSITE" id="PS51186">
    <property type="entry name" value="GNAT"/>
    <property type="match status" value="1"/>
</dbReference>
<dbReference type="AlphaFoldDB" id="A0A0P9DE39"/>
<dbReference type="Gene3D" id="3.40.630.30">
    <property type="match status" value="1"/>
</dbReference>
<dbReference type="Pfam" id="PF13302">
    <property type="entry name" value="Acetyltransf_3"/>
    <property type="match status" value="1"/>
</dbReference>
<gene>
    <name evidence="2" type="ORF">SE17_22810</name>
</gene>
<organism evidence="2 3">
    <name type="scientific">Kouleothrix aurantiaca</name>
    <dbReference type="NCBI Taxonomy" id="186479"/>
    <lineage>
        <taxon>Bacteria</taxon>
        <taxon>Bacillati</taxon>
        <taxon>Chloroflexota</taxon>
        <taxon>Chloroflexia</taxon>
        <taxon>Chloroflexales</taxon>
        <taxon>Roseiflexineae</taxon>
        <taxon>Roseiflexaceae</taxon>
        <taxon>Kouleothrix</taxon>
    </lineage>
</organism>
<comment type="caution">
    <text evidence="2">The sequence shown here is derived from an EMBL/GenBank/DDBJ whole genome shotgun (WGS) entry which is preliminary data.</text>
</comment>
<evidence type="ECO:0000313" key="3">
    <source>
        <dbReference type="Proteomes" id="UP000050509"/>
    </source>
</evidence>
<dbReference type="SUPFAM" id="SSF55729">
    <property type="entry name" value="Acyl-CoA N-acyltransferases (Nat)"/>
    <property type="match status" value="1"/>
</dbReference>
<dbReference type="InterPro" id="IPR016181">
    <property type="entry name" value="Acyl_CoA_acyltransferase"/>
</dbReference>
<dbReference type="Proteomes" id="UP000050509">
    <property type="component" value="Unassembled WGS sequence"/>
</dbReference>
<dbReference type="PANTHER" id="PTHR43415">
    <property type="entry name" value="SPERMIDINE N(1)-ACETYLTRANSFERASE"/>
    <property type="match status" value="1"/>
</dbReference>
<keyword evidence="3" id="KW-1185">Reference proteome</keyword>
<feature type="non-terminal residue" evidence="2">
    <location>
        <position position="177"/>
    </location>
</feature>
<name>A0A0P9DE39_9CHLR</name>
<sequence length="177" mass="20519">MLQGKNVTLRAIERDDLKTLHELTTHIESSILADGAWEPDSLAAMEKRFEKRLERDNKSWFGIHVDGRLVGDINLHSIDMRSRVSAFGVAIYAEEAQGQGYGREAIGLFLDWAFFIMNFERIWLTSWSTNQRAIRCYRALGFVDEGRQRRQLFVNGEYVDVILMGLLRDEWRAHNKG</sequence>
<protein>
    <recommendedName>
        <fullName evidence="1">N-acetyltransferase domain-containing protein</fullName>
    </recommendedName>
</protein>
<proteinExistence type="predicted"/>
<accession>A0A0P9DE39</accession>
<dbReference type="CDD" id="cd04301">
    <property type="entry name" value="NAT_SF"/>
    <property type="match status" value="1"/>
</dbReference>
<dbReference type="InterPro" id="IPR000182">
    <property type="entry name" value="GNAT_dom"/>
</dbReference>
<dbReference type="EMBL" id="LJCR01001041">
    <property type="protein sequence ID" value="KPV51160.1"/>
    <property type="molecule type" value="Genomic_DNA"/>
</dbReference>
<evidence type="ECO:0000313" key="2">
    <source>
        <dbReference type="EMBL" id="KPV51160.1"/>
    </source>
</evidence>
<reference evidence="2 3" key="1">
    <citation type="submission" date="2015-09" db="EMBL/GenBank/DDBJ databases">
        <title>Draft genome sequence of Kouleothrix aurantiaca JCM 19913.</title>
        <authorList>
            <person name="Hemp J."/>
        </authorList>
    </citation>
    <scope>NUCLEOTIDE SEQUENCE [LARGE SCALE GENOMIC DNA]</scope>
    <source>
        <strain evidence="2 3">COM-B</strain>
    </source>
</reference>
<dbReference type="PANTHER" id="PTHR43415:SF3">
    <property type="entry name" value="GNAT-FAMILY ACETYLTRANSFERASE"/>
    <property type="match status" value="1"/>
</dbReference>
<feature type="domain" description="N-acetyltransferase" evidence="1">
    <location>
        <begin position="7"/>
        <end position="169"/>
    </location>
</feature>
<dbReference type="GO" id="GO:0016747">
    <property type="term" value="F:acyltransferase activity, transferring groups other than amino-acyl groups"/>
    <property type="evidence" value="ECO:0007669"/>
    <property type="project" value="InterPro"/>
</dbReference>
<evidence type="ECO:0000259" key="1">
    <source>
        <dbReference type="PROSITE" id="PS51186"/>
    </source>
</evidence>